<evidence type="ECO:0000313" key="1">
    <source>
        <dbReference type="EMBL" id="KAI3367373.1"/>
    </source>
</evidence>
<accession>A0ACB8WL27</accession>
<keyword evidence="2" id="KW-1185">Reference proteome</keyword>
<gene>
    <name evidence="1" type="ORF">L3Q82_026190</name>
</gene>
<evidence type="ECO:0000313" key="2">
    <source>
        <dbReference type="Proteomes" id="UP000831701"/>
    </source>
</evidence>
<comment type="caution">
    <text evidence="1">The sequence shown here is derived from an EMBL/GenBank/DDBJ whole genome shotgun (WGS) entry which is preliminary data.</text>
</comment>
<proteinExistence type="predicted"/>
<reference evidence="1" key="1">
    <citation type="submission" date="2022-04" db="EMBL/GenBank/DDBJ databases">
        <title>Jade perch genome.</title>
        <authorList>
            <person name="Chao B."/>
        </authorList>
    </citation>
    <scope>NUCLEOTIDE SEQUENCE</scope>
    <source>
        <strain evidence="1">CB-2022</strain>
    </source>
</reference>
<sequence length="345" mass="39067">ANRQNKPGSSFKIKHKNICQSGQQPVKKCEMCLSKKVLSCKYVALKPPKNRRRPLTLEGNLHLKISHSRGAVSSRQGRTKEEGQTGGPPQNESAFPCQLEHSGLLGSFQVRLQSTVPHLDLQTDASVGFVYVLSDSSCWPVVQMCLQRNPVSALTETNHMFFSCSVSTCPQEEIDSASSRLSPAFSSHLHDAEQRIRMRRHLEELQLQTELLKMEKESANVTHRFYLTRRFQMLQMFCGHLQELLKDQISLRQRLMTPLGRTNLPVQAHLHRFVVEAVRMLLDFIETLEEKMNSVRCSLTARDCLAQLNTSLSQLLAQVAEVESLSNQVLQWKDICGSKLSERSA</sequence>
<protein>
    <submittedName>
        <fullName evidence="1">Uncharacterized protein</fullName>
    </submittedName>
</protein>
<organism evidence="1 2">
    <name type="scientific">Scortum barcoo</name>
    <name type="common">barcoo grunter</name>
    <dbReference type="NCBI Taxonomy" id="214431"/>
    <lineage>
        <taxon>Eukaryota</taxon>
        <taxon>Metazoa</taxon>
        <taxon>Chordata</taxon>
        <taxon>Craniata</taxon>
        <taxon>Vertebrata</taxon>
        <taxon>Euteleostomi</taxon>
        <taxon>Actinopterygii</taxon>
        <taxon>Neopterygii</taxon>
        <taxon>Teleostei</taxon>
        <taxon>Neoteleostei</taxon>
        <taxon>Acanthomorphata</taxon>
        <taxon>Eupercaria</taxon>
        <taxon>Centrarchiformes</taxon>
        <taxon>Terapontoidei</taxon>
        <taxon>Terapontidae</taxon>
        <taxon>Scortum</taxon>
    </lineage>
</organism>
<feature type="non-terminal residue" evidence="1">
    <location>
        <position position="1"/>
    </location>
</feature>
<name>A0ACB8WL27_9TELE</name>
<dbReference type="EMBL" id="CM041539">
    <property type="protein sequence ID" value="KAI3367373.1"/>
    <property type="molecule type" value="Genomic_DNA"/>
</dbReference>
<dbReference type="Proteomes" id="UP000831701">
    <property type="component" value="Chromosome 9"/>
</dbReference>